<keyword evidence="4 6" id="KW-0067">ATP-binding</keyword>
<dbReference type="SUPFAM" id="SSF52540">
    <property type="entry name" value="P-loop containing nucleoside triphosphate hydrolases"/>
    <property type="match status" value="1"/>
</dbReference>
<dbReference type="InterPro" id="IPR027417">
    <property type="entry name" value="P-loop_NTPase"/>
</dbReference>
<evidence type="ECO:0000313" key="7">
    <source>
        <dbReference type="Proteomes" id="UP000605427"/>
    </source>
</evidence>
<evidence type="ECO:0000259" key="5">
    <source>
        <dbReference type="PROSITE" id="PS50893"/>
    </source>
</evidence>
<dbReference type="PANTHER" id="PTHR43335:SF8">
    <property type="entry name" value="ABC TRANSPORTER, ATP-BINDING PROTEIN"/>
    <property type="match status" value="1"/>
</dbReference>
<dbReference type="InterPro" id="IPR003439">
    <property type="entry name" value="ABC_transporter-like_ATP-bd"/>
</dbReference>
<dbReference type="SMART" id="SM00382">
    <property type="entry name" value="AAA"/>
    <property type="match status" value="1"/>
</dbReference>
<dbReference type="PROSITE" id="PS00211">
    <property type="entry name" value="ABC_TRANSPORTER_1"/>
    <property type="match status" value="1"/>
</dbReference>
<keyword evidence="2" id="KW-0813">Transport</keyword>
<evidence type="ECO:0000256" key="1">
    <source>
        <dbReference type="ARBA" id="ARBA00005417"/>
    </source>
</evidence>
<evidence type="ECO:0000256" key="3">
    <source>
        <dbReference type="ARBA" id="ARBA00022741"/>
    </source>
</evidence>
<dbReference type="Gene3D" id="3.40.50.300">
    <property type="entry name" value="P-loop containing nucleotide triphosphate hydrolases"/>
    <property type="match status" value="1"/>
</dbReference>
<dbReference type="InterPro" id="IPR003593">
    <property type="entry name" value="AAA+_ATPase"/>
</dbReference>
<dbReference type="RefSeq" id="WP_172241325.1">
    <property type="nucleotide sequence ID" value="NZ_BMDD01000005.1"/>
</dbReference>
<feature type="domain" description="ABC transporter" evidence="5">
    <location>
        <begin position="6"/>
        <end position="233"/>
    </location>
</feature>
<dbReference type="GO" id="GO:0005524">
    <property type="term" value="F:ATP binding"/>
    <property type="evidence" value="ECO:0007669"/>
    <property type="project" value="UniProtKB-KW"/>
</dbReference>
<comment type="similarity">
    <text evidence="1">Belongs to the ABC transporter superfamily.</text>
</comment>
<dbReference type="PROSITE" id="PS50893">
    <property type="entry name" value="ABC_TRANSPORTER_2"/>
    <property type="match status" value="1"/>
</dbReference>
<protein>
    <submittedName>
        <fullName evidence="6">Bacitracin ABC transporter ATP-binding protein</fullName>
    </submittedName>
</protein>
<dbReference type="PANTHER" id="PTHR43335">
    <property type="entry name" value="ABC TRANSPORTER, ATP-BINDING PROTEIN"/>
    <property type="match status" value="1"/>
</dbReference>
<proteinExistence type="inferred from homology"/>
<dbReference type="InterPro" id="IPR017871">
    <property type="entry name" value="ABC_transporter-like_CS"/>
</dbReference>
<evidence type="ECO:0000256" key="2">
    <source>
        <dbReference type="ARBA" id="ARBA00022448"/>
    </source>
</evidence>
<gene>
    <name evidence="6" type="ORF">GCM10007362_39730</name>
</gene>
<reference evidence="7" key="1">
    <citation type="journal article" date="2019" name="Int. J. Syst. Evol. Microbiol.">
        <title>The Global Catalogue of Microorganisms (GCM) 10K type strain sequencing project: providing services to taxonomists for standard genome sequencing and annotation.</title>
        <authorList>
            <consortium name="The Broad Institute Genomics Platform"/>
            <consortium name="The Broad Institute Genome Sequencing Center for Infectious Disease"/>
            <person name="Wu L."/>
            <person name="Ma J."/>
        </authorList>
    </citation>
    <scope>NUCLEOTIDE SEQUENCE [LARGE SCALE GENOMIC DNA]</scope>
    <source>
        <strain evidence="7">CCM 8702</strain>
    </source>
</reference>
<organism evidence="6 7">
    <name type="scientific">Saccharibacillus endophyticus</name>
    <dbReference type="NCBI Taxonomy" id="2060666"/>
    <lineage>
        <taxon>Bacteria</taxon>
        <taxon>Bacillati</taxon>
        <taxon>Bacillota</taxon>
        <taxon>Bacilli</taxon>
        <taxon>Bacillales</taxon>
        <taxon>Paenibacillaceae</taxon>
        <taxon>Saccharibacillus</taxon>
    </lineage>
</organism>
<dbReference type="EMBL" id="BMDD01000005">
    <property type="protein sequence ID" value="GGH84507.1"/>
    <property type="molecule type" value="Genomic_DNA"/>
</dbReference>
<keyword evidence="7" id="KW-1185">Reference proteome</keyword>
<sequence length="308" mass="33955">MPDTIIEMKNLTKAYGSKTVVKSIDLSVYRGEIVGLIGKNGAGKSTLLKMVAGLVHPTSGELHFFNRASADGQSFFERMGVLIEQAGLYPHYSAFENLKLLAIAYGLPNANAQIDRLLKTVGLENSGSAKVKSFSLGMKQRLGIAAALLGSPDVLLLDEPVNGLDPQGIVEIRALIRELNKDGLTILISSHILEELSKIATKYAIIHQGEMVEVISADDLLHKCEERIELRLEAIEAAIPVLERELKITDYKVSDNNTVYVYEEGAQIRQISKTLIEHGIEIDSIHKHQQSLEQYFLARTEQAGERHA</sequence>
<name>A0ABQ2A5N0_9BACL</name>
<dbReference type="Proteomes" id="UP000605427">
    <property type="component" value="Unassembled WGS sequence"/>
</dbReference>
<dbReference type="Pfam" id="PF00005">
    <property type="entry name" value="ABC_tran"/>
    <property type="match status" value="1"/>
</dbReference>
<keyword evidence="3" id="KW-0547">Nucleotide-binding</keyword>
<comment type="caution">
    <text evidence="6">The sequence shown here is derived from an EMBL/GenBank/DDBJ whole genome shotgun (WGS) entry which is preliminary data.</text>
</comment>
<evidence type="ECO:0000313" key="6">
    <source>
        <dbReference type="EMBL" id="GGH84507.1"/>
    </source>
</evidence>
<evidence type="ECO:0000256" key="4">
    <source>
        <dbReference type="ARBA" id="ARBA00022840"/>
    </source>
</evidence>
<accession>A0ABQ2A5N0</accession>